<comment type="caution">
    <text evidence="1">The sequence shown here is derived from an EMBL/GenBank/DDBJ whole genome shotgun (WGS) entry which is preliminary data.</text>
</comment>
<dbReference type="AlphaFoldDB" id="A0A6G1E0J7"/>
<protein>
    <submittedName>
        <fullName evidence="1">Uncharacterized protein</fullName>
    </submittedName>
</protein>
<evidence type="ECO:0000313" key="1">
    <source>
        <dbReference type="EMBL" id="KAF0917473.1"/>
    </source>
</evidence>
<keyword evidence="2" id="KW-1185">Reference proteome</keyword>
<gene>
    <name evidence="1" type="ORF">E2562_020589</name>
</gene>
<organism evidence="1 2">
    <name type="scientific">Oryza meyeriana var. granulata</name>
    <dbReference type="NCBI Taxonomy" id="110450"/>
    <lineage>
        <taxon>Eukaryota</taxon>
        <taxon>Viridiplantae</taxon>
        <taxon>Streptophyta</taxon>
        <taxon>Embryophyta</taxon>
        <taxon>Tracheophyta</taxon>
        <taxon>Spermatophyta</taxon>
        <taxon>Magnoliopsida</taxon>
        <taxon>Liliopsida</taxon>
        <taxon>Poales</taxon>
        <taxon>Poaceae</taxon>
        <taxon>BOP clade</taxon>
        <taxon>Oryzoideae</taxon>
        <taxon>Oryzeae</taxon>
        <taxon>Oryzinae</taxon>
        <taxon>Oryza</taxon>
        <taxon>Oryza meyeriana</taxon>
    </lineage>
</organism>
<sequence length="64" mass="6827">MDAGEGQGQKVHHITAASGPDVPIVPVFTMARTSIVGFQPSWEDVVCLFQGSIFFAKPQLAPLT</sequence>
<accession>A0A6G1E0J7</accession>
<evidence type="ECO:0000313" key="2">
    <source>
        <dbReference type="Proteomes" id="UP000479710"/>
    </source>
</evidence>
<reference evidence="1 2" key="1">
    <citation type="submission" date="2019-11" db="EMBL/GenBank/DDBJ databases">
        <title>Whole genome sequence of Oryza granulata.</title>
        <authorList>
            <person name="Li W."/>
        </authorList>
    </citation>
    <scope>NUCLEOTIDE SEQUENCE [LARGE SCALE GENOMIC DNA]</scope>
    <source>
        <strain evidence="2">cv. Menghai</strain>
        <tissue evidence="1">Leaf</tissue>
    </source>
</reference>
<dbReference type="Proteomes" id="UP000479710">
    <property type="component" value="Unassembled WGS sequence"/>
</dbReference>
<name>A0A6G1E0J7_9ORYZ</name>
<proteinExistence type="predicted"/>
<dbReference type="EMBL" id="SPHZ02000005">
    <property type="protein sequence ID" value="KAF0917473.1"/>
    <property type="molecule type" value="Genomic_DNA"/>
</dbReference>